<dbReference type="Gene3D" id="3.30.365.10">
    <property type="entry name" value="Aldehyde oxidase/xanthine dehydrogenase, molybdopterin binding domain"/>
    <property type="match status" value="4"/>
</dbReference>
<dbReference type="InterPro" id="IPR016208">
    <property type="entry name" value="Ald_Oxase/xanthine_DH-like"/>
</dbReference>
<dbReference type="EMBL" id="VDDA01000024">
    <property type="protein sequence ID" value="TNC08364.1"/>
    <property type="molecule type" value="Genomic_DNA"/>
</dbReference>
<dbReference type="InterPro" id="IPR036856">
    <property type="entry name" value="Ald_Oxase/Xan_DH_a/b_sf"/>
</dbReference>
<dbReference type="InterPro" id="IPR046867">
    <property type="entry name" value="AldOxase/xan_DH_MoCoBD2"/>
</dbReference>
<dbReference type="GO" id="GO:0005506">
    <property type="term" value="F:iron ion binding"/>
    <property type="evidence" value="ECO:0007669"/>
    <property type="project" value="InterPro"/>
</dbReference>
<dbReference type="GO" id="GO:0016491">
    <property type="term" value="F:oxidoreductase activity"/>
    <property type="evidence" value="ECO:0007669"/>
    <property type="project" value="UniProtKB-KW"/>
</dbReference>
<feature type="domain" description="Aldehyde oxidase/xanthine dehydrogenase a/b hammerhead" evidence="4">
    <location>
        <begin position="178"/>
        <end position="284"/>
    </location>
</feature>
<dbReference type="PANTHER" id="PTHR11908:SF132">
    <property type="entry name" value="ALDEHYDE OXIDASE 1-RELATED"/>
    <property type="match status" value="1"/>
</dbReference>
<proteinExistence type="predicted"/>
<reference evidence="5 6" key="1">
    <citation type="submission" date="2019-06" db="EMBL/GenBank/DDBJ databases">
        <title>Genome of Methylobacterium sp. 17Sr1-39.</title>
        <authorList>
            <person name="Seo T."/>
        </authorList>
    </citation>
    <scope>NUCLEOTIDE SEQUENCE [LARGE SCALE GENOMIC DNA]</scope>
    <source>
        <strain evidence="5 6">17Sr1-39</strain>
    </source>
</reference>
<dbReference type="InterPro" id="IPR000674">
    <property type="entry name" value="Ald_Oxase/Xan_DH_a/b"/>
</dbReference>
<dbReference type="Pfam" id="PF20256">
    <property type="entry name" value="MoCoBD_2"/>
    <property type="match status" value="1"/>
</dbReference>
<dbReference type="Pfam" id="PF01315">
    <property type="entry name" value="Ald_Xan_dh_C"/>
    <property type="match status" value="1"/>
</dbReference>
<keyword evidence="2" id="KW-0560">Oxidoreductase</keyword>
<dbReference type="AlphaFoldDB" id="A0A5C4L9C0"/>
<dbReference type="PANTHER" id="PTHR11908">
    <property type="entry name" value="XANTHINE DEHYDROGENASE"/>
    <property type="match status" value="1"/>
</dbReference>
<dbReference type="InterPro" id="IPR008274">
    <property type="entry name" value="AldOxase/xan_DH_MoCoBD1"/>
</dbReference>
<evidence type="ECO:0000256" key="2">
    <source>
        <dbReference type="ARBA" id="ARBA00023002"/>
    </source>
</evidence>
<keyword evidence="1" id="KW-0500">Molybdenum</keyword>
<dbReference type="SUPFAM" id="SSF56003">
    <property type="entry name" value="Molybdenum cofactor-binding domain"/>
    <property type="match status" value="1"/>
</dbReference>
<dbReference type="InterPro" id="IPR037165">
    <property type="entry name" value="AldOxase/xan_DH_Mopterin-bd_sf"/>
</dbReference>
<name>A0A5C4L9C0_9HYPH</name>
<feature type="region of interest" description="Disordered" evidence="3">
    <location>
        <begin position="1"/>
        <end position="129"/>
    </location>
</feature>
<dbReference type="Gene3D" id="3.90.1170.50">
    <property type="entry name" value="Aldehyde oxidase/xanthine dehydrogenase, a/b hammerhead"/>
    <property type="match status" value="1"/>
</dbReference>
<keyword evidence="6" id="KW-1185">Reference proteome</keyword>
<feature type="compositionally biased region" description="Basic and acidic residues" evidence="3">
    <location>
        <begin position="86"/>
        <end position="103"/>
    </location>
</feature>
<dbReference type="Pfam" id="PF02738">
    <property type="entry name" value="MoCoBD_1"/>
    <property type="match status" value="1"/>
</dbReference>
<dbReference type="OrthoDB" id="9763985at2"/>
<evidence type="ECO:0000313" key="5">
    <source>
        <dbReference type="EMBL" id="TNC08364.1"/>
    </source>
</evidence>
<gene>
    <name evidence="5" type="ORF">FF100_29635</name>
</gene>
<evidence type="ECO:0000259" key="4">
    <source>
        <dbReference type="SMART" id="SM01008"/>
    </source>
</evidence>
<sequence>MVSRRHGARRGDRGAQPARRAPHPGRRLLQRHIHDGPGTGRVDHRDPAASPRRGLAGRVLGILPASGGLRPGDGAGGPEGRRRHHPGCEARYRRCRRQGDPSLRHRGGARRTGGDRIVVPGCRGRGEPRLGAGRRHPCLVRIQARPDRRHGHAGPRGGCRVSWTGRALPRLEDPTLLRGRGRYVADLAPGAAHVRFVRSPVARGRILGIEAPEGVRVYTAADLADVGQIRPVLERPDYVAVSQPVLAVDRVCFAGQAVAFVVADDAAAAEDLAERVFLDIEPEDPVVDLDAALRPGAIQTHPEAPGNVLVEGRMRTPGLDAAFAEAAAVIALDLRSRRQSAMPMETRGGVARYDTRDGRTTLHASVQMPHMLRTGLADLLGCPEAELRVIAPDVGGGFGQKMSLFPEYAALVWLARHVKRDVAWIEDRRENFLASAHSRDQAFTVRGAFDATGHLLGLEANLRSNVGAFSCYPVTCGVEPLMAFAELPGPYKVPEYGARSRGVTTNTCTMAPYRGVARPMLTLTMERLMESAARRLGLDPVEIRRRNLIDRFPHRSPTGLVHDEGSYIAAMEAAVAAVDVPAFRLRQAEARAKGRHLGLGLSVFSERTGYGTPAYAARGMAIVPGYEQVECSLDPSGHVELRIGASPHGQGLGTALAQLVADELGVEPGQVQVVSGDTDRTPYGWGTFASRSMVIAGGASRLASAKVAAKLRGVAARMMGATEAEIALEDGFARVRGTNRATPIREVARAAHHRSHLFADLEGGLRQSAFYDPFGTFSNACHVAQVEVDVETGGVRVERFLVVEDAGRLINPMIVDGQIHGGVAQGIANALYEEVVYDPDGNLLTASLADYLPPTIHEIPPIEILHMETISDATLTGAKGVGEGGTIGAPAAVVNAIVDALSPFGIEINEIPATPERIRAAIRSARDSRT</sequence>
<evidence type="ECO:0000256" key="1">
    <source>
        <dbReference type="ARBA" id="ARBA00022505"/>
    </source>
</evidence>
<organism evidence="5 6">
    <name type="scientific">Methylobacterium terricola</name>
    <dbReference type="NCBI Taxonomy" id="2583531"/>
    <lineage>
        <taxon>Bacteria</taxon>
        <taxon>Pseudomonadati</taxon>
        <taxon>Pseudomonadota</taxon>
        <taxon>Alphaproteobacteria</taxon>
        <taxon>Hyphomicrobiales</taxon>
        <taxon>Methylobacteriaceae</taxon>
        <taxon>Methylobacterium</taxon>
    </lineage>
</organism>
<feature type="compositionally biased region" description="Gly residues" evidence="3">
    <location>
        <begin position="69"/>
        <end position="78"/>
    </location>
</feature>
<dbReference type="SMART" id="SM01008">
    <property type="entry name" value="Ald_Xan_dh_C"/>
    <property type="match status" value="1"/>
</dbReference>
<protein>
    <submittedName>
        <fullName evidence="5">Xanthine dehydrogenase family protein</fullName>
    </submittedName>
</protein>
<evidence type="ECO:0000313" key="6">
    <source>
        <dbReference type="Proteomes" id="UP000305267"/>
    </source>
</evidence>
<feature type="compositionally biased region" description="Basic residues" evidence="3">
    <location>
        <begin position="20"/>
        <end position="31"/>
    </location>
</feature>
<dbReference type="Proteomes" id="UP000305267">
    <property type="component" value="Unassembled WGS sequence"/>
</dbReference>
<comment type="caution">
    <text evidence="5">The sequence shown here is derived from an EMBL/GenBank/DDBJ whole genome shotgun (WGS) entry which is preliminary data.</text>
</comment>
<dbReference type="SUPFAM" id="SSF54665">
    <property type="entry name" value="CO dehydrogenase molybdoprotein N-domain-like"/>
    <property type="match status" value="1"/>
</dbReference>
<accession>A0A5C4L9C0</accession>
<evidence type="ECO:0000256" key="3">
    <source>
        <dbReference type="SAM" id="MobiDB-lite"/>
    </source>
</evidence>